<gene>
    <name evidence="2" type="ORF">GSTUM_00000572001</name>
</gene>
<keyword evidence="1" id="KW-0732">Signal</keyword>
<sequence>MQFTTFTLFTFAAFAAAGTIHGRGSAEDAAIRDFTEKCKSQGQTVICCNKTDGGASKGELTGNIGGVEVCCNKVPSYVLAGNQAQTRAQCGGGLGCCTDDAIRAGVVDSNSGCSVFVV</sequence>
<feature type="chain" id="PRO_5003072060" evidence="1">
    <location>
        <begin position="18"/>
        <end position="118"/>
    </location>
</feature>
<dbReference type="Proteomes" id="UP000006911">
    <property type="component" value="Unassembled WGS sequence"/>
</dbReference>
<dbReference type="RefSeq" id="XP_002837909.1">
    <property type="nucleotide sequence ID" value="XM_002837863.1"/>
</dbReference>
<dbReference type="GeneID" id="9181369"/>
<proteinExistence type="predicted"/>
<dbReference type="EMBL" id="FN430100">
    <property type="protein sequence ID" value="CAZ82100.1"/>
    <property type="molecule type" value="Genomic_DNA"/>
</dbReference>
<name>D5GC57_TUBMM</name>
<reference evidence="2 3" key="1">
    <citation type="journal article" date="2010" name="Nature">
        <title>Perigord black truffle genome uncovers evolutionary origins and mechanisms of symbiosis.</title>
        <authorList>
            <person name="Martin F."/>
            <person name="Kohler A."/>
            <person name="Murat C."/>
            <person name="Balestrini R."/>
            <person name="Coutinho P.M."/>
            <person name="Jaillon O."/>
            <person name="Montanini B."/>
            <person name="Morin E."/>
            <person name="Noel B."/>
            <person name="Percudani R."/>
            <person name="Porcel B."/>
            <person name="Rubini A."/>
            <person name="Amicucci A."/>
            <person name="Amselem J."/>
            <person name="Anthouard V."/>
            <person name="Arcioni S."/>
            <person name="Artiguenave F."/>
            <person name="Aury J.M."/>
            <person name="Ballario P."/>
            <person name="Bolchi A."/>
            <person name="Brenna A."/>
            <person name="Brun A."/>
            <person name="Buee M."/>
            <person name="Cantarel B."/>
            <person name="Chevalier G."/>
            <person name="Couloux A."/>
            <person name="Da Silva C."/>
            <person name="Denoeud F."/>
            <person name="Duplessis S."/>
            <person name="Ghignone S."/>
            <person name="Hilselberger B."/>
            <person name="Iotti M."/>
            <person name="Marcais B."/>
            <person name="Mello A."/>
            <person name="Miranda M."/>
            <person name="Pacioni G."/>
            <person name="Quesneville H."/>
            <person name="Riccioni C."/>
            <person name="Ruotolo R."/>
            <person name="Splivallo R."/>
            <person name="Stocchi V."/>
            <person name="Tisserant E."/>
            <person name="Viscomi A.R."/>
            <person name="Zambonelli A."/>
            <person name="Zampieri E."/>
            <person name="Henrissat B."/>
            <person name="Lebrun M.H."/>
            <person name="Paolocci F."/>
            <person name="Bonfante P."/>
            <person name="Ottonello S."/>
            <person name="Wincker P."/>
        </authorList>
    </citation>
    <scope>NUCLEOTIDE SEQUENCE [LARGE SCALE GENOMIC DNA]</scope>
    <source>
        <strain evidence="2 3">Mel28</strain>
    </source>
</reference>
<dbReference type="KEGG" id="tml:GSTUM_00000572001"/>
<keyword evidence="3" id="KW-1185">Reference proteome</keyword>
<protein>
    <submittedName>
        <fullName evidence="2">(Perigord truffle) hypothetical protein</fullName>
    </submittedName>
</protein>
<evidence type="ECO:0000313" key="2">
    <source>
        <dbReference type="EMBL" id="CAZ82100.1"/>
    </source>
</evidence>
<feature type="signal peptide" evidence="1">
    <location>
        <begin position="1"/>
        <end position="17"/>
    </location>
</feature>
<dbReference type="InParanoid" id="D5GC57"/>
<evidence type="ECO:0000256" key="1">
    <source>
        <dbReference type="SAM" id="SignalP"/>
    </source>
</evidence>
<evidence type="ECO:0000313" key="3">
    <source>
        <dbReference type="Proteomes" id="UP000006911"/>
    </source>
</evidence>
<organism evidence="2 3">
    <name type="scientific">Tuber melanosporum (strain Mel28)</name>
    <name type="common">Perigord black truffle</name>
    <dbReference type="NCBI Taxonomy" id="656061"/>
    <lineage>
        <taxon>Eukaryota</taxon>
        <taxon>Fungi</taxon>
        <taxon>Dikarya</taxon>
        <taxon>Ascomycota</taxon>
        <taxon>Pezizomycotina</taxon>
        <taxon>Pezizomycetes</taxon>
        <taxon>Pezizales</taxon>
        <taxon>Tuberaceae</taxon>
        <taxon>Tuber</taxon>
    </lineage>
</organism>
<dbReference type="AlphaFoldDB" id="D5GC57"/>
<dbReference type="HOGENOM" id="CLU_2074858_0_0_1"/>
<accession>D5GC57</accession>